<evidence type="ECO:0000313" key="1">
    <source>
        <dbReference type="EMBL" id="RAZ73026.1"/>
    </source>
</evidence>
<comment type="caution">
    <text evidence="1">The sequence shown here is derived from an EMBL/GenBank/DDBJ whole genome shotgun (WGS) entry which is preliminary data.</text>
</comment>
<dbReference type="InterPro" id="IPR029063">
    <property type="entry name" value="SAM-dependent_MTases_sf"/>
</dbReference>
<evidence type="ECO:0000313" key="2">
    <source>
        <dbReference type="Proteomes" id="UP000251956"/>
    </source>
</evidence>
<dbReference type="Gene3D" id="3.40.50.150">
    <property type="entry name" value="Vaccinia Virus protein VP39"/>
    <property type="match status" value="1"/>
</dbReference>
<sequence length="273" mass="31424">MQHGDRPMKLASGYKAFWDAAHENYPDQMRPDGLLDQGWREIIPDWLGMFDTIRNVLNADDSDRFAKPSDRTWISSIFPWTADNRSTRIGALAKTYKGLILIKTPFDLALYPRLIWEFQPMTIIELGSYQGGSALWFADNMSMLCDKPGEVHSFDLYTRCIHESATKHPLITFHQIDLSDVANFDENLLARLPHPWLVIDDAHVNIFSIFSYINKYMQTGDYYVIEDNPAAVNKDIIDGFQMIEELGFLIDTYYTDAFGFNVTCAPNAWLRKS</sequence>
<proteinExistence type="predicted"/>
<name>A0A330GQ43_9HYPH</name>
<dbReference type="SUPFAM" id="SSF53335">
    <property type="entry name" value="S-adenosyl-L-methionine-dependent methyltransferases"/>
    <property type="match status" value="1"/>
</dbReference>
<dbReference type="GO" id="GO:0008610">
    <property type="term" value="P:lipid biosynthetic process"/>
    <property type="evidence" value="ECO:0007669"/>
    <property type="project" value="InterPro"/>
</dbReference>
<protein>
    <submittedName>
        <fullName evidence="1">Uncharacterized protein</fullName>
    </submittedName>
</protein>
<dbReference type="EMBL" id="QMBQ01000009">
    <property type="protein sequence ID" value="RAZ73026.1"/>
    <property type="molecule type" value="Genomic_DNA"/>
</dbReference>
<reference evidence="2" key="1">
    <citation type="submission" date="2018-06" db="EMBL/GenBank/DDBJ databases">
        <authorList>
            <person name="Helene L.C."/>
            <person name="Dall'Agnol R."/>
            <person name="Delamuta J.R."/>
            <person name="Hungria M."/>
        </authorList>
    </citation>
    <scope>NUCLEOTIDE SEQUENCE [LARGE SCALE GENOMIC DNA]</scope>
    <source>
        <strain evidence="2">CNPSo 3140</strain>
    </source>
</reference>
<reference evidence="1 2" key="2">
    <citation type="submission" date="2018-07" db="EMBL/GenBank/DDBJ databases">
        <title>Diversity of Mesorhizobium strains in Brazil.</title>
        <authorList>
            <person name="Helene L.C.F."/>
            <person name="Dall'Agnol R."/>
            <person name="Delamuta J.R.M."/>
            <person name="Hungria M."/>
        </authorList>
    </citation>
    <scope>NUCLEOTIDE SEQUENCE [LARGE SCALE GENOMIC DNA]</scope>
    <source>
        <strain evidence="1 2">CNPSo 3140</strain>
    </source>
</reference>
<dbReference type="GO" id="GO:0008168">
    <property type="term" value="F:methyltransferase activity"/>
    <property type="evidence" value="ECO:0007669"/>
    <property type="project" value="InterPro"/>
</dbReference>
<organism evidence="1 2">
    <name type="scientific">Mesorhizobium atlanticum</name>
    <dbReference type="NCBI Taxonomy" id="2233532"/>
    <lineage>
        <taxon>Bacteria</taxon>
        <taxon>Pseudomonadati</taxon>
        <taxon>Pseudomonadota</taxon>
        <taxon>Alphaproteobacteria</taxon>
        <taxon>Hyphomicrobiales</taxon>
        <taxon>Phyllobacteriaceae</taxon>
        <taxon>Mesorhizobium</taxon>
    </lineage>
</organism>
<dbReference type="Pfam" id="PF04989">
    <property type="entry name" value="RMNT_CmcI"/>
    <property type="match status" value="1"/>
</dbReference>
<dbReference type="OrthoDB" id="7690777at2"/>
<accession>A0A330GQ43</accession>
<dbReference type="AlphaFoldDB" id="A0A330GQ43"/>
<dbReference type="InterPro" id="IPR007072">
    <property type="entry name" value="RNMT_CmcI"/>
</dbReference>
<gene>
    <name evidence="1" type="ORF">DPM35_27055</name>
</gene>
<keyword evidence="2" id="KW-1185">Reference proteome</keyword>
<dbReference type="Proteomes" id="UP000251956">
    <property type="component" value="Unassembled WGS sequence"/>
</dbReference>